<sequence length="117" mass="14092">MTAGLMEAQEREACVELVLPSPFQTTEDSWESSRSVENNMIWVFKFDEILLDLWKPIIKYEFSHLKFLIQIHSTNCLILWNFNEKLSVLFTLMKNHIFTLKIQSWYYSLYPLFCPYR</sequence>
<protein>
    <submittedName>
        <fullName evidence="1">Uncharacterized protein</fullName>
    </submittedName>
</protein>
<dbReference type="AlphaFoldDB" id="A0A5N5FDT3"/>
<reference evidence="1 2" key="3">
    <citation type="submission" date="2019-11" db="EMBL/GenBank/DDBJ databases">
        <title>A de novo genome assembly of a pear dwarfing rootstock.</title>
        <authorList>
            <person name="Wang F."/>
            <person name="Wang J."/>
            <person name="Li S."/>
            <person name="Zhang Y."/>
            <person name="Fang M."/>
            <person name="Ma L."/>
            <person name="Zhao Y."/>
            <person name="Jiang S."/>
        </authorList>
    </citation>
    <scope>NUCLEOTIDE SEQUENCE [LARGE SCALE GENOMIC DNA]</scope>
    <source>
        <strain evidence="1">S2</strain>
        <tissue evidence="1">Leaf</tissue>
    </source>
</reference>
<dbReference type="Proteomes" id="UP000327157">
    <property type="component" value="Chromosome 7"/>
</dbReference>
<keyword evidence="2" id="KW-1185">Reference proteome</keyword>
<reference evidence="1 2" key="1">
    <citation type="submission" date="2019-09" db="EMBL/GenBank/DDBJ databases">
        <authorList>
            <person name="Ou C."/>
        </authorList>
    </citation>
    <scope>NUCLEOTIDE SEQUENCE [LARGE SCALE GENOMIC DNA]</scope>
    <source>
        <strain evidence="1">S2</strain>
        <tissue evidence="1">Leaf</tissue>
    </source>
</reference>
<proteinExistence type="predicted"/>
<name>A0A5N5FDT3_9ROSA</name>
<gene>
    <name evidence="1" type="ORF">D8674_032054</name>
</gene>
<comment type="caution">
    <text evidence="1">The sequence shown here is derived from an EMBL/GenBank/DDBJ whole genome shotgun (WGS) entry which is preliminary data.</text>
</comment>
<dbReference type="EMBL" id="SMOL01000781">
    <property type="protein sequence ID" value="KAB2596604.1"/>
    <property type="molecule type" value="Genomic_DNA"/>
</dbReference>
<reference evidence="2" key="2">
    <citation type="submission" date="2019-10" db="EMBL/GenBank/DDBJ databases">
        <title>A de novo genome assembly of a pear dwarfing rootstock.</title>
        <authorList>
            <person name="Wang F."/>
            <person name="Wang J."/>
            <person name="Li S."/>
            <person name="Zhang Y."/>
            <person name="Fang M."/>
            <person name="Ma L."/>
            <person name="Zhao Y."/>
            <person name="Jiang S."/>
        </authorList>
    </citation>
    <scope>NUCLEOTIDE SEQUENCE [LARGE SCALE GENOMIC DNA]</scope>
</reference>
<evidence type="ECO:0000313" key="1">
    <source>
        <dbReference type="EMBL" id="KAB2596604.1"/>
    </source>
</evidence>
<organism evidence="1 2">
    <name type="scientific">Pyrus ussuriensis x Pyrus communis</name>
    <dbReference type="NCBI Taxonomy" id="2448454"/>
    <lineage>
        <taxon>Eukaryota</taxon>
        <taxon>Viridiplantae</taxon>
        <taxon>Streptophyta</taxon>
        <taxon>Embryophyta</taxon>
        <taxon>Tracheophyta</taxon>
        <taxon>Spermatophyta</taxon>
        <taxon>Magnoliopsida</taxon>
        <taxon>eudicotyledons</taxon>
        <taxon>Gunneridae</taxon>
        <taxon>Pentapetalae</taxon>
        <taxon>rosids</taxon>
        <taxon>fabids</taxon>
        <taxon>Rosales</taxon>
        <taxon>Rosaceae</taxon>
        <taxon>Amygdaloideae</taxon>
        <taxon>Maleae</taxon>
        <taxon>Pyrus</taxon>
    </lineage>
</organism>
<accession>A0A5N5FDT3</accession>
<evidence type="ECO:0000313" key="2">
    <source>
        <dbReference type="Proteomes" id="UP000327157"/>
    </source>
</evidence>